<feature type="transmembrane region" description="Helical" evidence="1">
    <location>
        <begin position="45"/>
        <end position="62"/>
    </location>
</feature>
<keyword evidence="1" id="KW-1133">Transmembrane helix</keyword>
<feature type="transmembrane region" description="Helical" evidence="1">
    <location>
        <begin position="20"/>
        <end position="38"/>
    </location>
</feature>
<evidence type="ECO:0000313" key="3">
    <source>
        <dbReference type="Proteomes" id="UP000003861"/>
    </source>
</evidence>
<reference evidence="2 3" key="2">
    <citation type="journal article" date="2013" name="PLoS ONE">
        <title>INDIGO - INtegrated Data Warehouse of MIcrobial GenOmes with Examples from the Red Sea Extremophiles.</title>
        <authorList>
            <person name="Alam I."/>
            <person name="Antunes A."/>
            <person name="Kamau A.A."/>
            <person name="Ba Alawi W."/>
            <person name="Kalkatawi M."/>
            <person name="Stingl U."/>
            <person name="Bajic V.B."/>
        </authorList>
    </citation>
    <scope>NUCLEOTIDE SEQUENCE [LARGE SCALE GENOMIC DNA]</scope>
    <source>
        <strain evidence="2 3">SARL4B</strain>
    </source>
</reference>
<dbReference type="GeneID" id="23798641"/>
<sequence length="93" mass="9676">MEFHSEELFSEPGGWESARIFLLAAVAFSIFGGIELLSNNGTSSSVVLAIGMGIGGIAELLPTNRQSLVSVLRIVAIAILLSVVAMSLVSLVS</sequence>
<reference evidence="2 3" key="1">
    <citation type="journal article" date="2011" name="J. Bacteriol.">
        <title>Genome sequence of Halorhabdus tiamatea, the first archaeon isolated from a deep-sea anoxic brine lake.</title>
        <authorList>
            <person name="Antunes A."/>
            <person name="Alam I."/>
            <person name="Bajic V.B."/>
            <person name="Stingl U."/>
        </authorList>
    </citation>
    <scope>NUCLEOTIDE SEQUENCE [LARGE SCALE GENOMIC DNA]</scope>
    <source>
        <strain evidence="2 3">SARL4B</strain>
    </source>
</reference>
<evidence type="ECO:0000256" key="1">
    <source>
        <dbReference type="SAM" id="Phobius"/>
    </source>
</evidence>
<protein>
    <submittedName>
        <fullName evidence="2">Uncharacterized protein</fullName>
    </submittedName>
</protein>
<gene>
    <name evidence="2" type="ORF">HLRTI_002768</name>
</gene>
<evidence type="ECO:0000313" key="2">
    <source>
        <dbReference type="EMBL" id="ERJ05256.1"/>
    </source>
</evidence>
<feature type="transmembrane region" description="Helical" evidence="1">
    <location>
        <begin position="68"/>
        <end position="92"/>
    </location>
</feature>
<dbReference type="InterPro" id="IPR058324">
    <property type="entry name" value="DUF8011"/>
</dbReference>
<dbReference type="Proteomes" id="UP000003861">
    <property type="component" value="Unassembled WGS sequence"/>
</dbReference>
<dbReference type="Pfam" id="PF26041">
    <property type="entry name" value="DUF8011"/>
    <property type="match status" value="1"/>
</dbReference>
<comment type="caution">
    <text evidence="2">The sequence shown here is derived from an EMBL/GenBank/DDBJ whole genome shotgun (WGS) entry which is preliminary data.</text>
</comment>
<keyword evidence="1" id="KW-0472">Membrane</keyword>
<dbReference type="OrthoDB" id="351217at2157"/>
<name>U2DZP0_9EURY</name>
<keyword evidence="1" id="KW-0812">Transmembrane</keyword>
<dbReference type="AlphaFoldDB" id="U2DZP0"/>
<accession>U2DZP0</accession>
<dbReference type="EMBL" id="AFNT02000039">
    <property type="protein sequence ID" value="ERJ05256.1"/>
    <property type="molecule type" value="Genomic_DNA"/>
</dbReference>
<dbReference type="RefSeq" id="WP_008525282.1">
    <property type="nucleotide sequence ID" value="NC_021921.1"/>
</dbReference>
<organism evidence="2 3">
    <name type="scientific">Halorhabdus tiamatea SARL4B</name>
    <dbReference type="NCBI Taxonomy" id="1033806"/>
    <lineage>
        <taxon>Archaea</taxon>
        <taxon>Methanobacteriati</taxon>
        <taxon>Methanobacteriota</taxon>
        <taxon>Stenosarchaea group</taxon>
        <taxon>Halobacteria</taxon>
        <taxon>Halobacteriales</taxon>
        <taxon>Haloarculaceae</taxon>
        <taxon>Halorhabdus</taxon>
    </lineage>
</organism>
<proteinExistence type="predicted"/>